<dbReference type="InterPro" id="IPR026444">
    <property type="entry name" value="Secre_tail"/>
</dbReference>
<evidence type="ECO:0000313" key="3">
    <source>
        <dbReference type="Proteomes" id="UP001597469"/>
    </source>
</evidence>
<dbReference type="EMBL" id="JBHULN010000002">
    <property type="protein sequence ID" value="MFD2569710.1"/>
    <property type="molecule type" value="Genomic_DNA"/>
</dbReference>
<reference evidence="3" key="1">
    <citation type="journal article" date="2019" name="Int. J. Syst. Evol. Microbiol.">
        <title>The Global Catalogue of Microorganisms (GCM) 10K type strain sequencing project: providing services to taxonomists for standard genome sequencing and annotation.</title>
        <authorList>
            <consortium name="The Broad Institute Genomics Platform"/>
            <consortium name="The Broad Institute Genome Sequencing Center for Infectious Disease"/>
            <person name="Wu L."/>
            <person name="Ma J."/>
        </authorList>
    </citation>
    <scope>NUCLEOTIDE SEQUENCE [LARGE SCALE GENOMIC DNA]</scope>
    <source>
        <strain evidence="3">KCTC 42805</strain>
    </source>
</reference>
<sequence>MGIALLTQPSITFARQFLRGFLLVSCCAFGSVAWAQTPLTLPFFDDFSIRSGGLGQNQPDPALWQPGSGVYINNTMAVSQPTVNVASFDGLRANGRPYIQNNQLAQGYTDTLASLPITLEGLSPADSVYLSFYWQIKGLGEVPDPGDSLTLQFLDRTGNWRTVWRVENAGDSLRIQYLSRADTLQARRQVFGSGTVNNFFQAFVPVLNPNFFHAGFAFRFRSYGLESGPFDTWNLDYVYLNRRRTLNDIFIKDVAVRQALSPLLRRYTAMPLAQYVVNPAGETADSVTTEINNLFNTFNSITSGFTIRDEVSDRVIQNISQPNSILIPSLSSQRQSVRLAPVTDLGAAARAVLRYKFEVVTTDNVNPSIPGVDLRRNDTISSVAVLDNYYAYDDGTWEYAQQIRQQEQIAVRFILNKPDAIAGVSACIVPFTTNQSGQPFVINVYSNRNGRPGTAIYRQSFSTQYPASRNGFVNFPFTRSVTVQDTFYVGYQQISSSDTTLLRLGFDKNSLFGSQIFYNGGTIWEQPNSTVLNFQGAFMLRPIMGGKPDTVVTATPEPEPLAPLQAYPNPTTGLIRWDEPRLTRLEVVNLTGRLLYALEPSRGQQTLDLSYLPDGFYLLRLSAGQRTTVQKLIVQH</sequence>
<comment type="caution">
    <text evidence="2">The sequence shown here is derived from an EMBL/GenBank/DDBJ whole genome shotgun (WGS) entry which is preliminary data.</text>
</comment>
<evidence type="ECO:0000313" key="2">
    <source>
        <dbReference type="EMBL" id="MFD2569710.1"/>
    </source>
</evidence>
<dbReference type="RefSeq" id="WP_381519240.1">
    <property type="nucleotide sequence ID" value="NZ_JBHULN010000002.1"/>
</dbReference>
<evidence type="ECO:0000259" key="1">
    <source>
        <dbReference type="Pfam" id="PF18962"/>
    </source>
</evidence>
<dbReference type="Pfam" id="PF18962">
    <property type="entry name" value="Por_Secre_tail"/>
    <property type="match status" value="1"/>
</dbReference>
<dbReference type="NCBIfam" id="TIGR04183">
    <property type="entry name" value="Por_Secre_tail"/>
    <property type="match status" value="1"/>
</dbReference>
<name>A0ABW5LYG2_9BACT</name>
<organism evidence="2 3">
    <name type="scientific">Spirosoma soli</name>
    <dbReference type="NCBI Taxonomy" id="1770529"/>
    <lineage>
        <taxon>Bacteria</taxon>
        <taxon>Pseudomonadati</taxon>
        <taxon>Bacteroidota</taxon>
        <taxon>Cytophagia</taxon>
        <taxon>Cytophagales</taxon>
        <taxon>Cytophagaceae</taxon>
        <taxon>Spirosoma</taxon>
    </lineage>
</organism>
<feature type="domain" description="Secretion system C-terminal sorting" evidence="1">
    <location>
        <begin position="567"/>
        <end position="634"/>
    </location>
</feature>
<keyword evidence="3" id="KW-1185">Reference proteome</keyword>
<dbReference type="Proteomes" id="UP001597469">
    <property type="component" value="Unassembled WGS sequence"/>
</dbReference>
<proteinExistence type="predicted"/>
<gene>
    <name evidence="2" type="ORF">ACFSUS_03640</name>
</gene>
<accession>A0ABW5LYG2</accession>
<protein>
    <submittedName>
        <fullName evidence="2">T9SS type A sorting domain-containing protein</fullName>
    </submittedName>
</protein>